<organism evidence="1 2">
    <name type="scientific">Celeribacter arenosi</name>
    <dbReference type="NCBI Taxonomy" id="792649"/>
    <lineage>
        <taxon>Bacteria</taxon>
        <taxon>Pseudomonadati</taxon>
        <taxon>Pseudomonadota</taxon>
        <taxon>Alphaproteobacteria</taxon>
        <taxon>Rhodobacterales</taxon>
        <taxon>Roseobacteraceae</taxon>
        <taxon>Celeribacter</taxon>
    </lineage>
</organism>
<proteinExistence type="predicted"/>
<protein>
    <recommendedName>
        <fullName evidence="3">Hpt domain-containing protein</fullName>
    </recommendedName>
</protein>
<name>A0ABP7K0D3_9RHOB</name>
<gene>
    <name evidence="1" type="ORF">GCM10022404_08600</name>
</gene>
<dbReference type="InterPro" id="IPR036641">
    <property type="entry name" value="HPT_dom_sf"/>
</dbReference>
<dbReference type="SUPFAM" id="SSF47226">
    <property type="entry name" value="Histidine-containing phosphotransfer domain, HPT domain"/>
    <property type="match status" value="1"/>
</dbReference>
<keyword evidence="2" id="KW-1185">Reference proteome</keyword>
<dbReference type="EMBL" id="BAABDF010000003">
    <property type="protein sequence ID" value="GAA3860058.1"/>
    <property type="molecule type" value="Genomic_DNA"/>
</dbReference>
<dbReference type="RefSeq" id="WP_344843919.1">
    <property type="nucleotide sequence ID" value="NZ_BAABDF010000003.1"/>
</dbReference>
<comment type="caution">
    <text evidence="1">The sequence shown here is derived from an EMBL/GenBank/DDBJ whole genome shotgun (WGS) entry which is preliminary data.</text>
</comment>
<accession>A0ABP7K0D3</accession>
<evidence type="ECO:0000313" key="1">
    <source>
        <dbReference type="EMBL" id="GAA3860058.1"/>
    </source>
</evidence>
<reference evidence="2" key="1">
    <citation type="journal article" date="2019" name="Int. J. Syst. Evol. Microbiol.">
        <title>The Global Catalogue of Microorganisms (GCM) 10K type strain sequencing project: providing services to taxonomists for standard genome sequencing and annotation.</title>
        <authorList>
            <consortium name="The Broad Institute Genomics Platform"/>
            <consortium name="The Broad Institute Genome Sequencing Center for Infectious Disease"/>
            <person name="Wu L."/>
            <person name="Ma J."/>
        </authorList>
    </citation>
    <scope>NUCLEOTIDE SEQUENCE [LARGE SCALE GENOMIC DNA]</scope>
    <source>
        <strain evidence="2">JCM 17190</strain>
    </source>
</reference>
<sequence>MMVAKLRLGGEVEVDRDRLEQLYGQLGSNNADGVISRAMEELATRLAKVEAAHKAGQFEDLHKAAKSMVAISEQIGLRTFSSVAKDVADLARDDDGTALAACVARLMRIGENSLLAVWDMQGASI</sequence>
<dbReference type="Gene3D" id="1.20.120.160">
    <property type="entry name" value="HPT domain"/>
    <property type="match status" value="1"/>
</dbReference>
<evidence type="ECO:0008006" key="3">
    <source>
        <dbReference type="Google" id="ProtNLM"/>
    </source>
</evidence>
<dbReference type="Proteomes" id="UP001399917">
    <property type="component" value="Unassembled WGS sequence"/>
</dbReference>
<evidence type="ECO:0000313" key="2">
    <source>
        <dbReference type="Proteomes" id="UP001399917"/>
    </source>
</evidence>